<dbReference type="STRING" id="765915.A0A1Y2HQ17"/>
<dbReference type="CDD" id="cd00834">
    <property type="entry name" value="KAS_I_II"/>
    <property type="match status" value="1"/>
</dbReference>
<dbReference type="InterPro" id="IPR014030">
    <property type="entry name" value="Ketoacyl_synth_N"/>
</dbReference>
<evidence type="ECO:0000313" key="7">
    <source>
        <dbReference type="Proteomes" id="UP000193411"/>
    </source>
</evidence>
<evidence type="ECO:0000256" key="4">
    <source>
        <dbReference type="RuleBase" id="RU003694"/>
    </source>
</evidence>
<comment type="caution">
    <text evidence="6">The sequence shown here is derived from an EMBL/GenBank/DDBJ whole genome shotgun (WGS) entry which is preliminary data.</text>
</comment>
<keyword evidence="3 4" id="KW-0808">Transferase</keyword>
<dbReference type="InterPro" id="IPR018201">
    <property type="entry name" value="Ketoacyl_synth_AS"/>
</dbReference>
<dbReference type="EMBL" id="MCFL01000019">
    <property type="protein sequence ID" value="ORZ36044.1"/>
    <property type="molecule type" value="Genomic_DNA"/>
</dbReference>
<dbReference type="InterPro" id="IPR000794">
    <property type="entry name" value="Beta-ketoacyl_synthase"/>
</dbReference>
<feature type="domain" description="Ketosynthase family 3 (KS3)" evidence="5">
    <location>
        <begin position="12"/>
        <end position="444"/>
    </location>
</feature>
<dbReference type="InterPro" id="IPR020841">
    <property type="entry name" value="PKS_Beta-ketoAc_synthase_dom"/>
</dbReference>
<name>A0A1Y2HQ17_9FUNG</name>
<dbReference type="SMART" id="SM00825">
    <property type="entry name" value="PKS_KS"/>
    <property type="match status" value="1"/>
</dbReference>
<dbReference type="InterPro" id="IPR016039">
    <property type="entry name" value="Thiolase-like"/>
</dbReference>
<dbReference type="PANTHER" id="PTHR11712">
    <property type="entry name" value="POLYKETIDE SYNTHASE-RELATED"/>
    <property type="match status" value="1"/>
</dbReference>
<dbReference type="Proteomes" id="UP000193411">
    <property type="component" value="Unassembled WGS sequence"/>
</dbReference>
<dbReference type="GO" id="GO:0005739">
    <property type="term" value="C:mitochondrion"/>
    <property type="evidence" value="ECO:0007669"/>
    <property type="project" value="TreeGrafter"/>
</dbReference>
<dbReference type="Gene3D" id="3.40.47.10">
    <property type="match status" value="1"/>
</dbReference>
<dbReference type="NCBIfam" id="NF005589">
    <property type="entry name" value="PRK07314.1"/>
    <property type="match status" value="1"/>
</dbReference>
<sequence length="451" mass="46550">MTARNRLANLNLKQVAITGIGLVTPLGTSTASTWHHLLAGHSGIVNLASSHPHAKHLPHRDQLAHLPCHIAGLVPPYPYSNAHSDPAPDADAVASILSQDTLRKSSRFIHHALVAAHEALQDAHWAPTSDTDRFATGVCIGSGIGSIDDFAACASLPFRKLSPFAVPRALVNMAAGWTTLTFGLWGPNLAPASACAAGAHAIADAARLIRCGEASVMLAGASESTINPVSLGGFARAKALCVDSNAHPTRASRPFDSSRAGFVMGEGAGVLVLEDLDHALARGAPRIYGLVAGYGASADAYHVTSPEPTGRGAKRAMQVALQGLPDGYKVGYVNAHATSTEQGDAVELGAIREVLGDDSQVMVSSTKGAMGHLLGAAGAVEAGVAVLSMYHGTVPGTLNLKNVDPAAGNLDLVQEPSRQGVQLDAVLSNSFGFGGTNASLLFTKHSKKREN</sequence>
<dbReference type="Pfam" id="PF00109">
    <property type="entry name" value="ketoacyl-synt"/>
    <property type="match status" value="1"/>
</dbReference>
<keyword evidence="7" id="KW-1185">Reference proteome</keyword>
<evidence type="ECO:0000313" key="6">
    <source>
        <dbReference type="EMBL" id="ORZ36044.1"/>
    </source>
</evidence>
<gene>
    <name evidence="6" type="ORF">BCR44DRAFT_116294</name>
</gene>
<dbReference type="PROSITE" id="PS52004">
    <property type="entry name" value="KS3_2"/>
    <property type="match status" value="1"/>
</dbReference>
<dbReference type="SUPFAM" id="SSF53901">
    <property type="entry name" value="Thiolase-like"/>
    <property type="match status" value="2"/>
</dbReference>
<protein>
    <recommendedName>
        <fullName evidence="2">beta-ketoacyl-[acyl-carrier-protein] synthase I</fullName>
        <ecNumber evidence="2">2.3.1.41</ecNumber>
    </recommendedName>
</protein>
<comment type="similarity">
    <text evidence="1 4">Belongs to the thiolase-like superfamily. Beta-ketoacyl-ACP synthases family.</text>
</comment>
<accession>A0A1Y2HQ17</accession>
<evidence type="ECO:0000256" key="2">
    <source>
        <dbReference type="ARBA" id="ARBA00013191"/>
    </source>
</evidence>
<dbReference type="EC" id="2.3.1.41" evidence="2"/>
<evidence type="ECO:0000256" key="3">
    <source>
        <dbReference type="ARBA" id="ARBA00022679"/>
    </source>
</evidence>
<dbReference type="PROSITE" id="PS00606">
    <property type="entry name" value="KS3_1"/>
    <property type="match status" value="1"/>
</dbReference>
<dbReference type="InterPro" id="IPR014031">
    <property type="entry name" value="Ketoacyl_synth_C"/>
</dbReference>
<dbReference type="GO" id="GO:0006633">
    <property type="term" value="P:fatty acid biosynthetic process"/>
    <property type="evidence" value="ECO:0007669"/>
    <property type="project" value="InterPro"/>
</dbReference>
<dbReference type="AlphaFoldDB" id="A0A1Y2HQ17"/>
<reference evidence="6 7" key="1">
    <citation type="submission" date="2016-07" db="EMBL/GenBank/DDBJ databases">
        <title>Pervasive Adenine N6-methylation of Active Genes in Fungi.</title>
        <authorList>
            <consortium name="DOE Joint Genome Institute"/>
            <person name="Mondo S.J."/>
            <person name="Dannebaum R.O."/>
            <person name="Kuo R.C."/>
            <person name="Labutti K."/>
            <person name="Haridas S."/>
            <person name="Kuo A."/>
            <person name="Salamov A."/>
            <person name="Ahrendt S.R."/>
            <person name="Lipzen A."/>
            <person name="Sullivan W."/>
            <person name="Andreopoulos W.B."/>
            <person name="Clum A."/>
            <person name="Lindquist E."/>
            <person name="Daum C."/>
            <person name="Ramamoorthy G.K."/>
            <person name="Gryganskyi A."/>
            <person name="Culley D."/>
            <person name="Magnuson J.K."/>
            <person name="James T.Y."/>
            <person name="O'Malley M.A."/>
            <person name="Stajich J.E."/>
            <person name="Spatafora J.W."/>
            <person name="Visel A."/>
            <person name="Grigoriev I.V."/>
        </authorList>
    </citation>
    <scope>NUCLEOTIDE SEQUENCE [LARGE SCALE GENOMIC DNA]</scope>
    <source>
        <strain evidence="6 7">PL171</strain>
    </source>
</reference>
<evidence type="ECO:0000256" key="1">
    <source>
        <dbReference type="ARBA" id="ARBA00008467"/>
    </source>
</evidence>
<dbReference type="PANTHER" id="PTHR11712:SF297">
    <property type="entry name" value="3-OXOACYL-[ACYL-CARRIER-PROTEIN] SYNTHASE, MITOCHONDRIAL"/>
    <property type="match status" value="1"/>
</dbReference>
<dbReference type="GO" id="GO:0004315">
    <property type="term" value="F:3-oxoacyl-[acyl-carrier-protein] synthase activity"/>
    <property type="evidence" value="ECO:0007669"/>
    <property type="project" value="UniProtKB-EC"/>
</dbReference>
<dbReference type="OrthoDB" id="5334845at2759"/>
<organism evidence="6 7">
    <name type="scientific">Catenaria anguillulae PL171</name>
    <dbReference type="NCBI Taxonomy" id="765915"/>
    <lineage>
        <taxon>Eukaryota</taxon>
        <taxon>Fungi</taxon>
        <taxon>Fungi incertae sedis</taxon>
        <taxon>Blastocladiomycota</taxon>
        <taxon>Blastocladiomycetes</taxon>
        <taxon>Blastocladiales</taxon>
        <taxon>Catenariaceae</taxon>
        <taxon>Catenaria</taxon>
    </lineage>
</organism>
<proteinExistence type="inferred from homology"/>
<evidence type="ECO:0000259" key="5">
    <source>
        <dbReference type="PROSITE" id="PS52004"/>
    </source>
</evidence>
<dbReference type="Pfam" id="PF02801">
    <property type="entry name" value="Ketoacyl-synt_C"/>
    <property type="match status" value="1"/>
</dbReference>